<evidence type="ECO:0000313" key="4">
    <source>
        <dbReference type="Proteomes" id="UP000248917"/>
    </source>
</evidence>
<organism evidence="3 4">
    <name type="scientific">Algoriphagus aquaeductus</name>
    <dbReference type="NCBI Taxonomy" id="475299"/>
    <lineage>
        <taxon>Bacteria</taxon>
        <taxon>Pseudomonadati</taxon>
        <taxon>Bacteroidota</taxon>
        <taxon>Cytophagia</taxon>
        <taxon>Cytophagales</taxon>
        <taxon>Cyclobacteriaceae</taxon>
        <taxon>Algoriphagus</taxon>
    </lineage>
</organism>
<feature type="chain" id="PRO_5016427928" evidence="1">
    <location>
        <begin position="23"/>
        <end position="171"/>
    </location>
</feature>
<reference evidence="3 4" key="1">
    <citation type="submission" date="2018-06" db="EMBL/GenBank/DDBJ databases">
        <title>Genomic Encyclopedia of Archaeal and Bacterial Type Strains, Phase II (KMG-II): from individual species to whole genera.</title>
        <authorList>
            <person name="Goeker M."/>
        </authorList>
    </citation>
    <scope>NUCLEOTIDE SEQUENCE [LARGE SCALE GENOMIC DNA]</scope>
    <source>
        <strain evidence="3 4">T4</strain>
    </source>
</reference>
<evidence type="ECO:0000259" key="2">
    <source>
        <dbReference type="SMART" id="SM00867"/>
    </source>
</evidence>
<dbReference type="InterPro" id="IPR036761">
    <property type="entry name" value="TTHA0802/YceI-like_sf"/>
</dbReference>
<dbReference type="OrthoDB" id="9811006at2"/>
<dbReference type="RefSeq" id="WP_111394719.1">
    <property type="nucleotide sequence ID" value="NZ_QKTX01000019.1"/>
</dbReference>
<proteinExistence type="predicted"/>
<dbReference type="EMBL" id="QKTX01000019">
    <property type="protein sequence ID" value="PZV77623.1"/>
    <property type="molecule type" value="Genomic_DNA"/>
</dbReference>
<dbReference type="Pfam" id="PF04264">
    <property type="entry name" value="YceI"/>
    <property type="match status" value="1"/>
</dbReference>
<dbReference type="Gene3D" id="2.40.128.110">
    <property type="entry name" value="Lipid/polyisoprenoid-binding, YceI-like"/>
    <property type="match status" value="1"/>
</dbReference>
<evidence type="ECO:0000313" key="3">
    <source>
        <dbReference type="EMBL" id="PZV77623.1"/>
    </source>
</evidence>
<feature type="signal peptide" evidence="1">
    <location>
        <begin position="1"/>
        <end position="22"/>
    </location>
</feature>
<dbReference type="SUPFAM" id="SSF101874">
    <property type="entry name" value="YceI-like"/>
    <property type="match status" value="1"/>
</dbReference>
<sequence>MRLLFVALFSFFLSVPAGFQSAFPVRFQIKNAGITVEGHFSESSFDVQFNPKDLSNSYLRGKVLPSSINTGIGLRDKHLQGRQYFQSASYPEVQMHSKRIRSLGKNQYEGVFEIQIKDFRQDKTISFSAIPKGKGYEFEAKFSINRLDFGIGEKSLVLGDEVVVEIKLRKE</sequence>
<dbReference type="InterPro" id="IPR007372">
    <property type="entry name" value="Lipid/polyisoprenoid-bd_YceI"/>
</dbReference>
<comment type="caution">
    <text evidence="3">The sequence shown here is derived from an EMBL/GenBank/DDBJ whole genome shotgun (WGS) entry which is preliminary data.</text>
</comment>
<keyword evidence="1" id="KW-0732">Signal</keyword>
<dbReference type="AlphaFoldDB" id="A0A326RL33"/>
<name>A0A326RL33_9BACT</name>
<dbReference type="PANTHER" id="PTHR34406">
    <property type="entry name" value="PROTEIN YCEI"/>
    <property type="match status" value="1"/>
</dbReference>
<protein>
    <submittedName>
        <fullName evidence="3">Polyisoprenoid-binding protein YceI</fullName>
    </submittedName>
</protein>
<keyword evidence="4" id="KW-1185">Reference proteome</keyword>
<gene>
    <name evidence="3" type="ORF">CLV31_11936</name>
</gene>
<dbReference type="SMART" id="SM00867">
    <property type="entry name" value="YceI"/>
    <property type="match status" value="1"/>
</dbReference>
<accession>A0A326RL33</accession>
<evidence type="ECO:0000256" key="1">
    <source>
        <dbReference type="SAM" id="SignalP"/>
    </source>
</evidence>
<dbReference type="Proteomes" id="UP000248917">
    <property type="component" value="Unassembled WGS sequence"/>
</dbReference>
<feature type="domain" description="Lipid/polyisoprenoid-binding YceI-like" evidence="2">
    <location>
        <begin position="12"/>
        <end position="171"/>
    </location>
</feature>
<dbReference type="PANTHER" id="PTHR34406:SF1">
    <property type="entry name" value="PROTEIN YCEI"/>
    <property type="match status" value="1"/>
</dbReference>